<evidence type="ECO:0000313" key="1">
    <source>
        <dbReference type="EMBL" id="JAD48545.1"/>
    </source>
</evidence>
<reference evidence="1" key="1">
    <citation type="submission" date="2014-09" db="EMBL/GenBank/DDBJ databases">
        <authorList>
            <person name="Magalhaes I.L.F."/>
            <person name="Oliveira U."/>
            <person name="Santos F.R."/>
            <person name="Vidigal T.H.D.A."/>
            <person name="Brescovit A.D."/>
            <person name="Santos A.J."/>
        </authorList>
    </citation>
    <scope>NUCLEOTIDE SEQUENCE</scope>
    <source>
        <tissue evidence="1">Shoot tissue taken approximately 20 cm above the soil surface</tissue>
    </source>
</reference>
<dbReference type="EMBL" id="GBRH01249350">
    <property type="protein sequence ID" value="JAD48545.1"/>
    <property type="molecule type" value="Transcribed_RNA"/>
</dbReference>
<reference evidence="1" key="2">
    <citation type="journal article" date="2015" name="Data Brief">
        <title>Shoot transcriptome of the giant reed, Arundo donax.</title>
        <authorList>
            <person name="Barrero R.A."/>
            <person name="Guerrero F.D."/>
            <person name="Moolhuijzen P."/>
            <person name="Goolsby J.A."/>
            <person name="Tidwell J."/>
            <person name="Bellgard S.E."/>
            <person name="Bellgard M.I."/>
        </authorList>
    </citation>
    <scope>NUCLEOTIDE SEQUENCE</scope>
    <source>
        <tissue evidence="1">Shoot tissue taken approximately 20 cm above the soil surface</tissue>
    </source>
</reference>
<sequence>MLTGQAAQTLGNQLLAMVSSWVTIWFPDLPNDSTLYLGPVQRLNIGRLPMP</sequence>
<dbReference type="AlphaFoldDB" id="A0A0A9AHX9"/>
<proteinExistence type="predicted"/>
<organism evidence="1">
    <name type="scientific">Arundo donax</name>
    <name type="common">Giant reed</name>
    <name type="synonym">Donax arundinaceus</name>
    <dbReference type="NCBI Taxonomy" id="35708"/>
    <lineage>
        <taxon>Eukaryota</taxon>
        <taxon>Viridiplantae</taxon>
        <taxon>Streptophyta</taxon>
        <taxon>Embryophyta</taxon>
        <taxon>Tracheophyta</taxon>
        <taxon>Spermatophyta</taxon>
        <taxon>Magnoliopsida</taxon>
        <taxon>Liliopsida</taxon>
        <taxon>Poales</taxon>
        <taxon>Poaceae</taxon>
        <taxon>PACMAD clade</taxon>
        <taxon>Arundinoideae</taxon>
        <taxon>Arundineae</taxon>
        <taxon>Arundo</taxon>
    </lineage>
</organism>
<protein>
    <submittedName>
        <fullName evidence="1">Uncharacterized protein</fullName>
    </submittedName>
</protein>
<accession>A0A0A9AHX9</accession>
<name>A0A0A9AHX9_ARUDO</name>